<comment type="caution">
    <text evidence="2">The sequence shown here is derived from an EMBL/GenBank/DDBJ whole genome shotgun (WGS) entry which is preliminary data.</text>
</comment>
<dbReference type="EMBL" id="CAJOBS010011438">
    <property type="protein sequence ID" value="CAF4945263.1"/>
    <property type="molecule type" value="Genomic_DNA"/>
</dbReference>
<accession>A0A821XMD5</accession>
<feature type="region of interest" description="Disordered" evidence="1">
    <location>
        <begin position="18"/>
        <end position="42"/>
    </location>
</feature>
<organism evidence="2 3">
    <name type="scientific">Rotaria socialis</name>
    <dbReference type="NCBI Taxonomy" id="392032"/>
    <lineage>
        <taxon>Eukaryota</taxon>
        <taxon>Metazoa</taxon>
        <taxon>Spiralia</taxon>
        <taxon>Gnathifera</taxon>
        <taxon>Rotifera</taxon>
        <taxon>Eurotatoria</taxon>
        <taxon>Bdelloidea</taxon>
        <taxon>Philodinida</taxon>
        <taxon>Philodinidae</taxon>
        <taxon>Rotaria</taxon>
    </lineage>
</organism>
<proteinExistence type="predicted"/>
<evidence type="ECO:0000313" key="2">
    <source>
        <dbReference type="EMBL" id="CAF4945263.1"/>
    </source>
</evidence>
<feature type="compositionally biased region" description="Acidic residues" evidence="1">
    <location>
        <begin position="24"/>
        <end position="42"/>
    </location>
</feature>
<evidence type="ECO:0000256" key="1">
    <source>
        <dbReference type="SAM" id="MobiDB-lite"/>
    </source>
</evidence>
<evidence type="ECO:0000313" key="3">
    <source>
        <dbReference type="Proteomes" id="UP000663838"/>
    </source>
</evidence>
<reference evidence="2" key="1">
    <citation type="submission" date="2021-02" db="EMBL/GenBank/DDBJ databases">
        <authorList>
            <person name="Nowell W R."/>
        </authorList>
    </citation>
    <scope>NUCLEOTIDE SEQUENCE</scope>
</reference>
<gene>
    <name evidence="2" type="ORF">TOA249_LOCUS33594</name>
</gene>
<dbReference type="AlphaFoldDB" id="A0A821XMD5"/>
<feature type="non-terminal residue" evidence="2">
    <location>
        <position position="1"/>
    </location>
</feature>
<protein>
    <submittedName>
        <fullName evidence="2">Uncharacterized protein</fullName>
    </submittedName>
</protein>
<sequence>MLGVNNSEEINYDSNVNANLLGNDAEEDSIDLLQDDEEETNN</sequence>
<name>A0A821XMD5_9BILA</name>
<dbReference type="Proteomes" id="UP000663838">
    <property type="component" value="Unassembled WGS sequence"/>
</dbReference>